<name>A0ABM1RVC9_LIMPO</name>
<dbReference type="GeneID" id="111083249"/>
<protein>
    <submittedName>
        <fullName evidence="2">Uncharacterized protein LOC111083249</fullName>
    </submittedName>
</protein>
<organism evidence="1 2">
    <name type="scientific">Limulus polyphemus</name>
    <name type="common">Atlantic horseshoe crab</name>
    <dbReference type="NCBI Taxonomy" id="6850"/>
    <lineage>
        <taxon>Eukaryota</taxon>
        <taxon>Metazoa</taxon>
        <taxon>Ecdysozoa</taxon>
        <taxon>Arthropoda</taxon>
        <taxon>Chelicerata</taxon>
        <taxon>Merostomata</taxon>
        <taxon>Xiphosura</taxon>
        <taxon>Limulidae</taxon>
        <taxon>Limulus</taxon>
    </lineage>
</organism>
<accession>A0ABM1RVC9</accession>
<reference evidence="2" key="1">
    <citation type="submission" date="2025-08" db="UniProtKB">
        <authorList>
            <consortium name="RefSeq"/>
        </authorList>
    </citation>
    <scope>IDENTIFICATION</scope>
    <source>
        <tissue evidence="2">Muscle</tissue>
    </source>
</reference>
<proteinExistence type="predicted"/>
<gene>
    <name evidence="2" type="primary">LOC111083249</name>
</gene>
<keyword evidence="1" id="KW-1185">Reference proteome</keyword>
<evidence type="ECO:0000313" key="2">
    <source>
        <dbReference type="RefSeq" id="XP_022235334.1"/>
    </source>
</evidence>
<sequence>MRVMNIFESSPSVSSVNSVYPTRTELWIMGNSSSVWRRHLEVMRTYLDRPLWVEIKHCNQTHSDIDTPFEIKIRDTKNSGWRECDLREENKIRFNDTFAIVTSPVFQGTTCLTLYLMSLDYHQDKLELDKKNIIINIKPHRETQQSSSPAPRITPYNTKDRPIYSNIFKGIQASELAEFFYETKNSEKFGVAVLSAAVSSLGKWEMKLHEKWESIASKTGVRAEFPKLSLPGEIDICDEMKRNKDLKTIPFLVGVPPESEVRFRSNVEITEFLVFMSRKNSGLVFTAWRPPKDQNSTLLTGVVASKCDQMFGDNTSVSQFFNILYPLVTDSSGQTVLLEPLTKDMCGEHNDSCNQYNSTLLQPNDPLLLNNDDLTTRNFSVEIYERNVTEVLVRCDGTTNSSLYIDRCGHCVEGLNKSVSHVCGECGGASCLGCDEKPNSRWRLDNCGQCKPPGEGCPFFILNINVIDISEESRCRDTNLHVSNTYQVTSLNCSLQLVEGVQGTPPIHTRTMTSPDNLDFILTEFIIIWSSSPNTTEGVYKMSCLAVLEDNSTVLLHNSGMSPVSVVNLTKWKVTPKGPTSFFAGDKKKVLLQVLEDRPVLPIACFASPSTDTFPVHKISENVYLCDLSVLQKCTTIFIGLGFSKNVENTCNKSTTITVEIRERAPKIKRTYMNEYMRKVVVETDKELKYWRLTCRKLFSSDTVSKYDLQDEDCMVKQNEIHIYIPVHVDLHPRSLRFTFGEENKLQAICSFDLSDQMNGTFTVSRNQIPPKFELLAPDSFCCNIVDLRVVNIMGDGGVGFTFTWTVTKGSTGTDELFRLKEDFHLFNRRSIRVPMNLFRPNETYTFTVRGASQTGLEYLKNKTVWMEMVNLTATIYGPEKVDSLIDNVFTAHIDMNDQWAANCQSLS</sequence>
<dbReference type="RefSeq" id="XP_022235334.1">
    <property type="nucleotide sequence ID" value="XM_022379626.1"/>
</dbReference>
<evidence type="ECO:0000313" key="1">
    <source>
        <dbReference type="Proteomes" id="UP000694941"/>
    </source>
</evidence>
<feature type="non-terminal residue" evidence="2">
    <location>
        <position position="908"/>
    </location>
</feature>
<dbReference type="Proteomes" id="UP000694941">
    <property type="component" value="Unplaced"/>
</dbReference>